<dbReference type="Proteomes" id="UP000237441">
    <property type="component" value="Unassembled WGS sequence"/>
</dbReference>
<accession>A0A2S7Y773</accession>
<dbReference type="OrthoDB" id="4866848at2759"/>
<comment type="caution">
    <text evidence="1">The sequence shown here is derived from an EMBL/GenBank/DDBJ whole genome shotgun (WGS) entry which is preliminary data.</text>
</comment>
<name>A0A2S7Y773_BEABA</name>
<evidence type="ECO:0000313" key="2">
    <source>
        <dbReference type="Proteomes" id="UP000237441"/>
    </source>
</evidence>
<organism evidence="1 2">
    <name type="scientific">Beauveria bassiana</name>
    <name type="common">White muscardine disease fungus</name>
    <name type="synonym">Tritirachium shiotae</name>
    <dbReference type="NCBI Taxonomy" id="176275"/>
    <lineage>
        <taxon>Eukaryota</taxon>
        <taxon>Fungi</taxon>
        <taxon>Dikarya</taxon>
        <taxon>Ascomycota</taxon>
        <taxon>Pezizomycotina</taxon>
        <taxon>Sordariomycetes</taxon>
        <taxon>Hypocreomycetidae</taxon>
        <taxon>Hypocreales</taxon>
        <taxon>Cordycipitaceae</taxon>
        <taxon>Beauveria</taxon>
    </lineage>
</organism>
<evidence type="ECO:0000313" key="1">
    <source>
        <dbReference type="EMBL" id="PQK11899.1"/>
    </source>
</evidence>
<sequence length="224" mass="25244">MEPPRATARLLTSEEMRQGLDALDEEIGKSELLMSVAPIRLITVGGSLAVLLCGNRTSSTDIDCILDPQVAEDSDYAEEWSKVVATAADAVHLEDDWLNDQLGIFVRRDKRKMLFLESVQQDIAIYEGKNVVIYAGRLDWALERKIRRVAYATERRQVKNVDTTDAAAIIKLMVSRDDYATPLSFEFIRGLNYNGFDVAPTDDAIREVARYYKETYGDDGIIEQ</sequence>
<reference evidence="1 2" key="1">
    <citation type="submission" date="2016-07" db="EMBL/GenBank/DDBJ databases">
        <title>Comparative genomics of the entomopathogenic fungus Beauveria bassiana.</title>
        <authorList>
            <person name="Valero Jimenez C.A."/>
            <person name="Zwaan B.J."/>
            <person name="Van Kan J.A."/>
            <person name="Takken W."/>
            <person name="Debets A.J."/>
            <person name="Schoustra S.E."/>
            <person name="Koenraadt C.J."/>
        </authorList>
    </citation>
    <scope>NUCLEOTIDE SEQUENCE [LARGE SCALE GENOMIC DNA]</scope>
    <source>
        <strain evidence="1 2">ARSEF 8028</strain>
    </source>
</reference>
<protein>
    <submittedName>
        <fullName evidence="1">Uncharacterized protein</fullName>
    </submittedName>
</protein>
<dbReference type="EMBL" id="JRHA01000003">
    <property type="protein sequence ID" value="PQK11899.1"/>
    <property type="molecule type" value="Genomic_DNA"/>
</dbReference>
<gene>
    <name evidence="1" type="ORF">BB8028_0003g05190</name>
</gene>
<dbReference type="AlphaFoldDB" id="A0A2S7Y773"/>
<proteinExistence type="predicted"/>